<dbReference type="Proteomes" id="UP001165082">
    <property type="component" value="Unassembled WGS sequence"/>
</dbReference>
<dbReference type="PANTHER" id="PTHR31356">
    <property type="entry name" value="THYLAKOID LUMENAL 29 KDA PROTEIN, CHLOROPLASTIC-RELATED"/>
    <property type="match status" value="1"/>
</dbReference>
<comment type="similarity">
    <text evidence="6">Belongs to the peroxidase family.</text>
</comment>
<accession>A0A9W7DPL4</accession>
<dbReference type="PROSITE" id="PS00436">
    <property type="entry name" value="PEROXIDASE_2"/>
    <property type="match status" value="1"/>
</dbReference>
<keyword evidence="2" id="KW-0349">Heme</keyword>
<keyword evidence="4" id="KW-0560">Oxidoreductase</keyword>
<evidence type="ECO:0000313" key="8">
    <source>
        <dbReference type="EMBL" id="GMH49982.1"/>
    </source>
</evidence>
<dbReference type="GO" id="GO:0034599">
    <property type="term" value="P:cellular response to oxidative stress"/>
    <property type="evidence" value="ECO:0007669"/>
    <property type="project" value="InterPro"/>
</dbReference>
<dbReference type="GO" id="GO:0046872">
    <property type="term" value="F:metal ion binding"/>
    <property type="evidence" value="ECO:0007669"/>
    <property type="project" value="UniProtKB-KW"/>
</dbReference>
<keyword evidence="5" id="KW-0408">Iron</keyword>
<sequence>MMGAGSSHQSNGMPPLDVKSLSVPQLESLLRSQQVSGFRDHNGDRVKLVEEVMKLSLPLSMLLIRSDLKDLMRAPHHDDGSYAPLFIRMAWHNSGTWDKNKGNGGSNGCTFRFPEEKGDPENAGLDLAAEVLAPVHEKYSFLSLADMFILAGCVAIESTGGPFVPFAYGRRDFTSEEAADKYGPSMCPFGDGLHNSHGSRLPEADRGTAEGAPQGCPMHVKEKATIDGVRSVFDRLGFTDREAVCLILLGHMFGRCHLDTSGYEFPWYSFGPTSWSAYEHGLGYLSVYRMAVARGQSKMRVTGKGKRQWEVAFGGGIEPFMMLPSDMALWWDEKFREWVEYYDDNRKQFRLDAVRNFKRLVELGCEGILTEERPFPPSNGGR</sequence>
<evidence type="ECO:0000313" key="9">
    <source>
        <dbReference type="Proteomes" id="UP001165082"/>
    </source>
</evidence>
<keyword evidence="9" id="KW-1185">Reference proteome</keyword>
<dbReference type="SUPFAM" id="SSF48113">
    <property type="entry name" value="Heme-dependent peroxidases"/>
    <property type="match status" value="1"/>
</dbReference>
<dbReference type="PRINTS" id="PR00458">
    <property type="entry name" value="PEROXIDASE"/>
</dbReference>
<dbReference type="GO" id="GO:0004601">
    <property type="term" value="F:peroxidase activity"/>
    <property type="evidence" value="ECO:0007669"/>
    <property type="project" value="UniProtKB-KW"/>
</dbReference>
<organism evidence="8 9">
    <name type="scientific">Triparma retinervis</name>
    <dbReference type="NCBI Taxonomy" id="2557542"/>
    <lineage>
        <taxon>Eukaryota</taxon>
        <taxon>Sar</taxon>
        <taxon>Stramenopiles</taxon>
        <taxon>Ochrophyta</taxon>
        <taxon>Bolidophyceae</taxon>
        <taxon>Parmales</taxon>
        <taxon>Triparmaceae</taxon>
        <taxon>Triparma</taxon>
    </lineage>
</organism>
<keyword evidence="1" id="KW-0575">Peroxidase</keyword>
<dbReference type="Gene3D" id="1.10.520.10">
    <property type="match status" value="1"/>
</dbReference>
<dbReference type="PANTHER" id="PTHR31356:SF66">
    <property type="entry name" value="CATALASE-PEROXIDASE"/>
    <property type="match status" value="1"/>
</dbReference>
<dbReference type="InterPro" id="IPR010255">
    <property type="entry name" value="Haem_peroxidase_sf"/>
</dbReference>
<evidence type="ECO:0000256" key="6">
    <source>
        <dbReference type="RuleBase" id="RU004241"/>
    </source>
</evidence>
<dbReference type="InterPro" id="IPR019794">
    <property type="entry name" value="Peroxidases_AS"/>
</dbReference>
<dbReference type="OrthoDB" id="407695at2759"/>
<dbReference type="AlphaFoldDB" id="A0A9W7DPL4"/>
<feature type="domain" description="Plant heme peroxidase family profile" evidence="7">
    <location>
        <begin position="142"/>
        <end position="382"/>
    </location>
</feature>
<evidence type="ECO:0000256" key="1">
    <source>
        <dbReference type="ARBA" id="ARBA00022559"/>
    </source>
</evidence>
<evidence type="ECO:0000256" key="5">
    <source>
        <dbReference type="ARBA" id="ARBA00023004"/>
    </source>
</evidence>
<comment type="caution">
    <text evidence="8">The sequence shown here is derived from an EMBL/GenBank/DDBJ whole genome shotgun (WGS) entry which is preliminary data.</text>
</comment>
<keyword evidence="3" id="KW-0479">Metal-binding</keyword>
<evidence type="ECO:0000256" key="3">
    <source>
        <dbReference type="ARBA" id="ARBA00022723"/>
    </source>
</evidence>
<dbReference type="GO" id="GO:0000302">
    <property type="term" value="P:response to reactive oxygen species"/>
    <property type="evidence" value="ECO:0007669"/>
    <property type="project" value="TreeGrafter"/>
</dbReference>
<dbReference type="GO" id="GO:0020037">
    <property type="term" value="F:heme binding"/>
    <property type="evidence" value="ECO:0007669"/>
    <property type="project" value="InterPro"/>
</dbReference>
<reference evidence="8" key="1">
    <citation type="submission" date="2022-07" db="EMBL/GenBank/DDBJ databases">
        <title>Genome analysis of Parmales, a sister group of diatoms, reveals the evolutionary specialization of diatoms from phago-mixotrophs to photoautotrophs.</title>
        <authorList>
            <person name="Ban H."/>
            <person name="Sato S."/>
            <person name="Yoshikawa S."/>
            <person name="Kazumasa Y."/>
            <person name="Nakamura Y."/>
            <person name="Ichinomiya M."/>
            <person name="Saitoh K."/>
            <person name="Sato N."/>
            <person name="Blanc-Mathieu R."/>
            <person name="Endo H."/>
            <person name="Kuwata A."/>
            <person name="Ogata H."/>
        </authorList>
    </citation>
    <scope>NUCLEOTIDE SEQUENCE</scope>
</reference>
<evidence type="ECO:0000256" key="2">
    <source>
        <dbReference type="ARBA" id="ARBA00022617"/>
    </source>
</evidence>
<protein>
    <recommendedName>
        <fullName evidence="7">Plant heme peroxidase family profile domain-containing protein</fullName>
    </recommendedName>
</protein>
<dbReference type="InterPro" id="IPR002207">
    <property type="entry name" value="Peroxidase_I"/>
</dbReference>
<dbReference type="GO" id="GO:0042744">
    <property type="term" value="P:hydrogen peroxide catabolic process"/>
    <property type="evidence" value="ECO:0007669"/>
    <property type="project" value="TreeGrafter"/>
</dbReference>
<dbReference type="PRINTS" id="PR00459">
    <property type="entry name" value="ASPEROXIDASE"/>
</dbReference>
<gene>
    <name evidence="8" type="ORF">TrRE_jg2797</name>
</gene>
<dbReference type="Gene3D" id="1.10.420.10">
    <property type="entry name" value="Peroxidase, domain 2"/>
    <property type="match status" value="1"/>
</dbReference>
<dbReference type="InterPro" id="IPR044831">
    <property type="entry name" value="Ccp1-like"/>
</dbReference>
<dbReference type="EMBL" id="BRXZ01000656">
    <property type="protein sequence ID" value="GMH49982.1"/>
    <property type="molecule type" value="Genomic_DNA"/>
</dbReference>
<evidence type="ECO:0000259" key="7">
    <source>
        <dbReference type="PROSITE" id="PS50873"/>
    </source>
</evidence>
<dbReference type="InterPro" id="IPR002016">
    <property type="entry name" value="Haem_peroxidase"/>
</dbReference>
<name>A0A9W7DPL4_9STRA</name>
<evidence type="ECO:0000256" key="4">
    <source>
        <dbReference type="ARBA" id="ARBA00023002"/>
    </source>
</evidence>
<proteinExistence type="inferred from homology"/>
<dbReference type="Pfam" id="PF00141">
    <property type="entry name" value="peroxidase"/>
    <property type="match status" value="1"/>
</dbReference>
<dbReference type="PROSITE" id="PS50873">
    <property type="entry name" value="PEROXIDASE_4"/>
    <property type="match status" value="1"/>
</dbReference>